<evidence type="ECO:0000256" key="1">
    <source>
        <dbReference type="SAM" id="MobiDB-lite"/>
    </source>
</evidence>
<feature type="region of interest" description="Disordered" evidence="1">
    <location>
        <begin position="1"/>
        <end position="21"/>
    </location>
</feature>
<reference evidence="3" key="1">
    <citation type="journal article" date="2014" name="Int. J. Syst. Evol. Microbiol.">
        <title>Complete genome sequence of Corynebacterium casei LMG S-19264T (=DSM 44701T), isolated from a smear-ripened cheese.</title>
        <authorList>
            <consortium name="US DOE Joint Genome Institute (JGI-PGF)"/>
            <person name="Walter F."/>
            <person name="Albersmeier A."/>
            <person name="Kalinowski J."/>
            <person name="Ruckert C."/>
        </authorList>
    </citation>
    <scope>NUCLEOTIDE SEQUENCE</scope>
    <source>
        <strain evidence="3">JCM 4815</strain>
    </source>
</reference>
<comment type="caution">
    <text evidence="3">The sequence shown here is derived from an EMBL/GenBank/DDBJ whole genome shotgun (WGS) entry which is preliminary data.</text>
</comment>
<keyword evidence="2" id="KW-0812">Transmembrane</keyword>
<name>A0A918UVE0_9ACTN</name>
<keyword evidence="2" id="KW-0472">Membrane</keyword>
<protein>
    <submittedName>
        <fullName evidence="3">Uncharacterized protein</fullName>
    </submittedName>
</protein>
<dbReference type="RefSeq" id="WP_229859743.1">
    <property type="nucleotide sequence ID" value="NZ_BMVW01000019.1"/>
</dbReference>
<keyword evidence="2" id="KW-1133">Transmembrane helix</keyword>
<accession>A0A918UVE0</accession>
<keyword evidence="4" id="KW-1185">Reference proteome</keyword>
<dbReference type="Proteomes" id="UP000622166">
    <property type="component" value="Unassembled WGS sequence"/>
</dbReference>
<sequence>MKRSRRRTPKARGADGDRGGVRRAGQYTAWAGRLLCWTLAGAMLTAAAEALLAPDVTWWRVLWPLPWCLVPVWALTWAALRIREKRLLRRAADEEPTPTWDTAA</sequence>
<gene>
    <name evidence="3" type="ORF">GCM10010365_67390</name>
</gene>
<dbReference type="AlphaFoldDB" id="A0A918UVE0"/>
<reference evidence="3" key="2">
    <citation type="submission" date="2020-09" db="EMBL/GenBank/DDBJ databases">
        <authorList>
            <person name="Sun Q."/>
            <person name="Ohkuma M."/>
        </authorList>
    </citation>
    <scope>NUCLEOTIDE SEQUENCE</scope>
    <source>
        <strain evidence="3">JCM 4815</strain>
    </source>
</reference>
<evidence type="ECO:0000313" key="3">
    <source>
        <dbReference type="EMBL" id="GGZ37064.1"/>
    </source>
</evidence>
<organism evidence="3 4">
    <name type="scientific">Streptomyces poonensis</name>
    <dbReference type="NCBI Taxonomy" id="68255"/>
    <lineage>
        <taxon>Bacteria</taxon>
        <taxon>Bacillati</taxon>
        <taxon>Actinomycetota</taxon>
        <taxon>Actinomycetes</taxon>
        <taxon>Kitasatosporales</taxon>
        <taxon>Streptomycetaceae</taxon>
        <taxon>Streptomyces</taxon>
    </lineage>
</organism>
<evidence type="ECO:0000313" key="4">
    <source>
        <dbReference type="Proteomes" id="UP000622166"/>
    </source>
</evidence>
<feature type="compositionally biased region" description="Basic residues" evidence="1">
    <location>
        <begin position="1"/>
        <end position="10"/>
    </location>
</feature>
<proteinExistence type="predicted"/>
<evidence type="ECO:0000256" key="2">
    <source>
        <dbReference type="SAM" id="Phobius"/>
    </source>
</evidence>
<feature type="transmembrane region" description="Helical" evidence="2">
    <location>
        <begin position="30"/>
        <end position="52"/>
    </location>
</feature>
<feature type="transmembrane region" description="Helical" evidence="2">
    <location>
        <begin position="58"/>
        <end position="80"/>
    </location>
</feature>
<dbReference type="EMBL" id="BMVW01000019">
    <property type="protein sequence ID" value="GGZ37064.1"/>
    <property type="molecule type" value="Genomic_DNA"/>
</dbReference>